<dbReference type="EMBL" id="JAKJXO020000003">
    <property type="protein sequence ID" value="KAL1607860.1"/>
    <property type="molecule type" value="Genomic_DNA"/>
</dbReference>
<accession>A0ABR3RTY3</accession>
<dbReference type="Gene3D" id="1.10.630.10">
    <property type="entry name" value="Cytochrome P450"/>
    <property type="match status" value="1"/>
</dbReference>
<dbReference type="CDD" id="cd11062">
    <property type="entry name" value="CYP58-like"/>
    <property type="match status" value="1"/>
</dbReference>
<sequence length="473" mass="53497">MLAVTLIVASLVTYLLYSLWRLVYNVYFHPLAKFPGPWWAGATSYVEAYFDAVKGGRYFEKIEAMHARYAAPTSVIATTQHDHHRARRNPLLSFFSKQAITRLEPFIWSRVNLLVKKLKQAHEIGQVVEAVDAYGALTTDVISYYAYGETFDYLGRDTDLKFRNDYMHAISGLAFATPIMIHFPLVADCMRRLPEWLLIKMNPGMKSVNDLRRWCSANARMVLQAASSGVKRDSVKPNTIFEALLSDDLPPKEKTLERMTDESFVIIGAGLETTSRYLTNITTHLLLNPNCLARLRAELRVAMASPGDCPPSIVLENLPLTSIAKSAVVLEGLRRETIFSNRFTRQPVEPLPYKDFVIPAGTNVGCAPYVQNHIADVFPEPEKFRPERWLEAREQGVNLPKYLATFVKGGRMCLGINLAHAELHMTIAAIFRNFEMELVDSGLEDITMTRGYSFGFTENYGWGVKVRITKVLE</sequence>
<evidence type="ECO:0000313" key="3">
    <source>
        <dbReference type="Proteomes" id="UP001521785"/>
    </source>
</evidence>
<dbReference type="PANTHER" id="PTHR24305">
    <property type="entry name" value="CYTOCHROME P450"/>
    <property type="match status" value="1"/>
</dbReference>
<dbReference type="PRINTS" id="PR00463">
    <property type="entry name" value="EP450I"/>
</dbReference>
<comment type="caution">
    <text evidence="2">The sequence shown here is derived from an EMBL/GenBank/DDBJ whole genome shotgun (WGS) entry which is preliminary data.</text>
</comment>
<dbReference type="PANTHER" id="PTHR24305:SF166">
    <property type="entry name" value="CYTOCHROME P450 12A4, MITOCHONDRIAL-RELATED"/>
    <property type="match status" value="1"/>
</dbReference>
<proteinExistence type="inferred from homology"/>
<dbReference type="InterPro" id="IPR050121">
    <property type="entry name" value="Cytochrome_P450_monoxygenase"/>
</dbReference>
<keyword evidence="3" id="KW-1185">Reference proteome</keyword>
<comment type="similarity">
    <text evidence="1">Belongs to the cytochrome P450 family.</text>
</comment>
<evidence type="ECO:0008006" key="4">
    <source>
        <dbReference type="Google" id="ProtNLM"/>
    </source>
</evidence>
<evidence type="ECO:0000313" key="2">
    <source>
        <dbReference type="EMBL" id="KAL1607860.1"/>
    </source>
</evidence>
<dbReference type="InterPro" id="IPR002401">
    <property type="entry name" value="Cyt_P450_E_grp-I"/>
</dbReference>
<organism evidence="2 3">
    <name type="scientific">Paraconiothyrium brasiliense</name>
    <dbReference type="NCBI Taxonomy" id="300254"/>
    <lineage>
        <taxon>Eukaryota</taxon>
        <taxon>Fungi</taxon>
        <taxon>Dikarya</taxon>
        <taxon>Ascomycota</taxon>
        <taxon>Pezizomycotina</taxon>
        <taxon>Dothideomycetes</taxon>
        <taxon>Pleosporomycetidae</taxon>
        <taxon>Pleosporales</taxon>
        <taxon>Massarineae</taxon>
        <taxon>Didymosphaeriaceae</taxon>
        <taxon>Paraconiothyrium</taxon>
    </lineage>
</organism>
<dbReference type="SUPFAM" id="SSF48264">
    <property type="entry name" value="Cytochrome P450"/>
    <property type="match status" value="1"/>
</dbReference>
<evidence type="ECO:0000256" key="1">
    <source>
        <dbReference type="ARBA" id="ARBA00010617"/>
    </source>
</evidence>
<name>A0ABR3RTY3_9PLEO</name>
<protein>
    <recommendedName>
        <fullName evidence="4">Cytochrome P450</fullName>
    </recommendedName>
</protein>
<gene>
    <name evidence="2" type="ORF">SLS60_002798</name>
</gene>
<dbReference type="InterPro" id="IPR036396">
    <property type="entry name" value="Cyt_P450_sf"/>
</dbReference>
<dbReference type="InterPro" id="IPR001128">
    <property type="entry name" value="Cyt_P450"/>
</dbReference>
<reference evidence="2 3" key="1">
    <citation type="submission" date="2024-02" db="EMBL/GenBank/DDBJ databases">
        <title>De novo assembly and annotation of 12 fungi associated with fruit tree decline syndrome in Ontario, Canada.</title>
        <authorList>
            <person name="Sulman M."/>
            <person name="Ellouze W."/>
            <person name="Ilyukhin E."/>
        </authorList>
    </citation>
    <scope>NUCLEOTIDE SEQUENCE [LARGE SCALE GENOMIC DNA]</scope>
    <source>
        <strain evidence="2 3">M42-189</strain>
    </source>
</reference>
<dbReference type="Proteomes" id="UP001521785">
    <property type="component" value="Unassembled WGS sequence"/>
</dbReference>
<dbReference type="Pfam" id="PF00067">
    <property type="entry name" value="p450"/>
    <property type="match status" value="1"/>
</dbReference>